<protein>
    <submittedName>
        <fullName evidence="2">Uncharacterized protein</fullName>
    </submittedName>
</protein>
<feature type="signal peptide" evidence="1">
    <location>
        <begin position="1"/>
        <end position="21"/>
    </location>
</feature>
<organism evidence="2 3">
    <name type="scientific">Rhodocollybia butyracea</name>
    <dbReference type="NCBI Taxonomy" id="206335"/>
    <lineage>
        <taxon>Eukaryota</taxon>
        <taxon>Fungi</taxon>
        <taxon>Dikarya</taxon>
        <taxon>Basidiomycota</taxon>
        <taxon>Agaricomycotina</taxon>
        <taxon>Agaricomycetes</taxon>
        <taxon>Agaricomycetidae</taxon>
        <taxon>Agaricales</taxon>
        <taxon>Marasmiineae</taxon>
        <taxon>Omphalotaceae</taxon>
        <taxon>Rhodocollybia</taxon>
    </lineage>
</organism>
<comment type="caution">
    <text evidence="2">The sequence shown here is derived from an EMBL/GenBank/DDBJ whole genome shotgun (WGS) entry which is preliminary data.</text>
</comment>
<keyword evidence="3" id="KW-1185">Reference proteome</keyword>
<proteinExistence type="predicted"/>
<accession>A0A9P5P6X9</accession>
<feature type="chain" id="PRO_5040353808" evidence="1">
    <location>
        <begin position="22"/>
        <end position="174"/>
    </location>
</feature>
<keyword evidence="1" id="KW-0732">Signal</keyword>
<gene>
    <name evidence="2" type="ORF">BDP27DRAFT_1454434</name>
</gene>
<dbReference type="EMBL" id="JADNRY010000432">
    <property type="protein sequence ID" value="KAF9056787.1"/>
    <property type="molecule type" value="Genomic_DNA"/>
</dbReference>
<name>A0A9P5P6X9_9AGAR</name>
<evidence type="ECO:0000313" key="2">
    <source>
        <dbReference type="EMBL" id="KAF9056787.1"/>
    </source>
</evidence>
<dbReference type="AlphaFoldDB" id="A0A9P5P6X9"/>
<sequence>MFFARFSALFVLFASFGIVASIPSATPVGIAKRQESALDIFTTLKNSTDIILPQITALVKAGNATEPNLTPLISSLRTALQNTTSAISASAPPSSNSAAKLAVEILTDIADTLVALPVDIAKTIAPGLAALLGDIDNGLGQVLTVIQVLNPIITVVLQGITGVINFVSGLIPNV</sequence>
<dbReference type="Proteomes" id="UP000772434">
    <property type="component" value="Unassembled WGS sequence"/>
</dbReference>
<evidence type="ECO:0000256" key="1">
    <source>
        <dbReference type="SAM" id="SignalP"/>
    </source>
</evidence>
<dbReference type="OrthoDB" id="3047584at2759"/>
<evidence type="ECO:0000313" key="3">
    <source>
        <dbReference type="Proteomes" id="UP000772434"/>
    </source>
</evidence>
<reference evidence="2" key="1">
    <citation type="submission" date="2020-11" db="EMBL/GenBank/DDBJ databases">
        <authorList>
            <consortium name="DOE Joint Genome Institute"/>
            <person name="Ahrendt S."/>
            <person name="Riley R."/>
            <person name="Andreopoulos W."/>
            <person name="Labutti K."/>
            <person name="Pangilinan J."/>
            <person name="Ruiz-Duenas F.J."/>
            <person name="Barrasa J.M."/>
            <person name="Sanchez-Garcia M."/>
            <person name="Camarero S."/>
            <person name="Miyauchi S."/>
            <person name="Serrano A."/>
            <person name="Linde D."/>
            <person name="Babiker R."/>
            <person name="Drula E."/>
            <person name="Ayuso-Fernandez I."/>
            <person name="Pacheco R."/>
            <person name="Padilla G."/>
            <person name="Ferreira P."/>
            <person name="Barriuso J."/>
            <person name="Kellner H."/>
            <person name="Castanera R."/>
            <person name="Alfaro M."/>
            <person name="Ramirez L."/>
            <person name="Pisabarro A.G."/>
            <person name="Kuo A."/>
            <person name="Tritt A."/>
            <person name="Lipzen A."/>
            <person name="He G."/>
            <person name="Yan M."/>
            <person name="Ng V."/>
            <person name="Cullen D."/>
            <person name="Martin F."/>
            <person name="Rosso M.-N."/>
            <person name="Henrissat B."/>
            <person name="Hibbett D."/>
            <person name="Martinez A.T."/>
            <person name="Grigoriev I.V."/>
        </authorList>
    </citation>
    <scope>NUCLEOTIDE SEQUENCE</scope>
    <source>
        <strain evidence="2">AH 40177</strain>
    </source>
</reference>